<dbReference type="InterPro" id="IPR029753">
    <property type="entry name" value="D-isomer_DH_CS"/>
</dbReference>
<keyword evidence="5" id="KW-1185">Reference proteome</keyword>
<dbReference type="RefSeq" id="WP_048643670.1">
    <property type="nucleotide sequence ID" value="NZ_CAXBGM010000007.1"/>
</dbReference>
<evidence type="ECO:0000256" key="2">
    <source>
        <dbReference type="ARBA" id="ARBA00023027"/>
    </source>
</evidence>
<dbReference type="InterPro" id="IPR036291">
    <property type="entry name" value="NAD(P)-bd_dom_sf"/>
</dbReference>
<accession>A0A0H4PKL5</accession>
<dbReference type="SUPFAM" id="SSF51735">
    <property type="entry name" value="NAD(P)-binding Rossmann-fold domains"/>
    <property type="match status" value="1"/>
</dbReference>
<dbReference type="OrthoDB" id="9805416at2"/>
<reference evidence="4 5" key="1">
    <citation type="submission" date="2015-07" db="EMBL/GenBank/DDBJ databases">
        <authorList>
            <person name="Kim K.M."/>
        </authorList>
    </citation>
    <scope>NUCLEOTIDE SEQUENCE [LARGE SCALE GENOMIC DNA]</scope>
    <source>
        <strain evidence="4 5">KCTC 12363</strain>
    </source>
</reference>
<evidence type="ECO:0000313" key="4">
    <source>
        <dbReference type="EMBL" id="AKP53575.1"/>
    </source>
</evidence>
<gene>
    <name evidence="4" type="ORF">CA2015_4226</name>
</gene>
<evidence type="ECO:0000259" key="3">
    <source>
        <dbReference type="Pfam" id="PF02826"/>
    </source>
</evidence>
<dbReference type="GO" id="GO:0016616">
    <property type="term" value="F:oxidoreductase activity, acting on the CH-OH group of donors, NAD or NADP as acceptor"/>
    <property type="evidence" value="ECO:0007669"/>
    <property type="project" value="UniProtKB-ARBA"/>
</dbReference>
<proteinExistence type="predicted"/>
<keyword evidence="1" id="KW-0560">Oxidoreductase</keyword>
<name>A0A0H4PKL5_9BACT</name>
<dbReference type="CDD" id="cd12164">
    <property type="entry name" value="GDH_like_2"/>
    <property type="match status" value="1"/>
</dbReference>
<dbReference type="Gene3D" id="3.40.50.720">
    <property type="entry name" value="NAD(P)-binding Rossmann-like Domain"/>
    <property type="match status" value="2"/>
</dbReference>
<dbReference type="Proteomes" id="UP000036520">
    <property type="component" value="Chromosome"/>
</dbReference>
<feature type="domain" description="D-isomer specific 2-hydroxyacid dehydrogenase NAD-binding" evidence="3">
    <location>
        <begin position="104"/>
        <end position="273"/>
    </location>
</feature>
<dbReference type="PATRIC" id="fig|320787.5.peg.4637"/>
<dbReference type="SUPFAM" id="SSF52283">
    <property type="entry name" value="Formate/glycerate dehydrogenase catalytic domain-like"/>
    <property type="match status" value="1"/>
</dbReference>
<keyword evidence="2" id="KW-0520">NAD</keyword>
<protein>
    <submittedName>
        <fullName evidence="4">D-3-phosphoglycerate dehydrogenase</fullName>
    </submittedName>
</protein>
<dbReference type="KEGG" id="camu:CA2015_4226"/>
<dbReference type="PANTHER" id="PTHR43333:SF1">
    <property type="entry name" value="D-ISOMER SPECIFIC 2-HYDROXYACID DEHYDROGENASE NAD-BINDING DOMAIN-CONTAINING PROTEIN"/>
    <property type="match status" value="1"/>
</dbReference>
<dbReference type="PROSITE" id="PS00671">
    <property type="entry name" value="D_2_HYDROXYACID_DH_3"/>
    <property type="match status" value="1"/>
</dbReference>
<dbReference type="STRING" id="320787.CA2015_4226"/>
<dbReference type="AlphaFoldDB" id="A0A0H4PKL5"/>
<evidence type="ECO:0000256" key="1">
    <source>
        <dbReference type="ARBA" id="ARBA00023002"/>
    </source>
</evidence>
<dbReference type="PANTHER" id="PTHR43333">
    <property type="entry name" value="2-HACID_DH_C DOMAIN-CONTAINING PROTEIN"/>
    <property type="match status" value="1"/>
</dbReference>
<dbReference type="GO" id="GO:0051287">
    <property type="term" value="F:NAD binding"/>
    <property type="evidence" value="ECO:0007669"/>
    <property type="project" value="InterPro"/>
</dbReference>
<evidence type="ECO:0000313" key="5">
    <source>
        <dbReference type="Proteomes" id="UP000036520"/>
    </source>
</evidence>
<dbReference type="InterPro" id="IPR006140">
    <property type="entry name" value="D-isomer_DH_NAD-bd"/>
</dbReference>
<sequence length="308" mass="34889">MALAIVAPNKSEKELNAWKGIFLELAPDIDLQIYPEIKDKALVEVVVLWQHPKNILKEFPNLKLICSMGSGVDHIMSDYFPENVPITRIVDPRLTFSMTNYVVMGILNYHRQFKRYLIDKKTKTWDMTQPEIPISVGVMGVGELGGDVLDKVNALGFPCFGYGNSPKASFRYPYYYGDQIQDFLDQVNIVVCLLPLTSKTEGFLNADLFAKFKEGTYLINVARGSHLVEEDLIPAIKSGRISGVLLDVFRKEPLDKNHPFWEQDEIMITPHIASITNYKAAAPQIITNYRNLSKNMPLINEVSVEQGY</sequence>
<dbReference type="Pfam" id="PF02826">
    <property type="entry name" value="2-Hacid_dh_C"/>
    <property type="match status" value="1"/>
</dbReference>
<organism evidence="4 5">
    <name type="scientific">Cyclobacterium amurskyense</name>
    <dbReference type="NCBI Taxonomy" id="320787"/>
    <lineage>
        <taxon>Bacteria</taxon>
        <taxon>Pseudomonadati</taxon>
        <taxon>Bacteroidota</taxon>
        <taxon>Cytophagia</taxon>
        <taxon>Cytophagales</taxon>
        <taxon>Cyclobacteriaceae</taxon>
        <taxon>Cyclobacterium</taxon>
    </lineage>
</organism>
<dbReference type="EMBL" id="CP012040">
    <property type="protein sequence ID" value="AKP53575.1"/>
    <property type="molecule type" value="Genomic_DNA"/>
</dbReference>